<evidence type="ECO:0000313" key="3">
    <source>
        <dbReference type="Proteomes" id="UP000683417"/>
    </source>
</evidence>
<comment type="caution">
    <text evidence="2">The sequence shown here is derived from an EMBL/GenBank/DDBJ whole genome shotgun (WGS) entry which is preliminary data.</text>
</comment>
<dbReference type="Proteomes" id="UP000683417">
    <property type="component" value="Unassembled WGS sequence"/>
</dbReference>
<organism evidence="2 3">
    <name type="scientific">Blumeria graminis f. sp. triticale</name>
    <dbReference type="NCBI Taxonomy" id="1689686"/>
    <lineage>
        <taxon>Eukaryota</taxon>
        <taxon>Fungi</taxon>
        <taxon>Dikarya</taxon>
        <taxon>Ascomycota</taxon>
        <taxon>Pezizomycotina</taxon>
        <taxon>Leotiomycetes</taxon>
        <taxon>Erysiphales</taxon>
        <taxon>Erysiphaceae</taxon>
        <taxon>Blumeria</taxon>
    </lineage>
</organism>
<gene>
    <name evidence="2" type="ORF">BGTH12_LOCUS4994</name>
</gene>
<dbReference type="EMBL" id="CAJHIT010000007">
    <property type="protein sequence ID" value="CAD6503636.1"/>
    <property type="molecule type" value="Genomic_DNA"/>
</dbReference>
<feature type="compositionally biased region" description="Basic and acidic residues" evidence="1">
    <location>
        <begin position="130"/>
        <end position="145"/>
    </location>
</feature>
<evidence type="ECO:0000256" key="1">
    <source>
        <dbReference type="SAM" id="MobiDB-lite"/>
    </source>
</evidence>
<evidence type="ECO:0000313" key="2">
    <source>
        <dbReference type="EMBL" id="CAD6503636.1"/>
    </source>
</evidence>
<accession>A0A9W4DP14</accession>
<name>A0A9W4DP14_BLUGR</name>
<feature type="region of interest" description="Disordered" evidence="1">
    <location>
        <begin position="130"/>
        <end position="165"/>
    </location>
</feature>
<feature type="compositionally biased region" description="Polar residues" evidence="1">
    <location>
        <begin position="148"/>
        <end position="165"/>
    </location>
</feature>
<protein>
    <submittedName>
        <fullName evidence="2">BgTH12-03295</fullName>
    </submittedName>
</protein>
<proteinExistence type="predicted"/>
<sequence length="165" mass="18619">MALQLTHENNIDALLIQEPWKLKDLTAKTSISHSKYAHFSPLDECHTRPRVPTYVGSSQGLRSYQTAINTSLDLPQVVIFTGRGRKIAALNVYNAPSGSIRAREGLQTLVKSTCAPEFVSDDFYLRHPVWDSNEKSPEKPSDMRKKSTGLQESKNRNLTQKYTRS</sequence>
<reference evidence="2" key="1">
    <citation type="submission" date="2020-10" db="EMBL/GenBank/DDBJ databases">
        <authorList>
            <person name="Muller C M."/>
        </authorList>
    </citation>
    <scope>NUCLEOTIDE SEQUENCE</scope>
    <source>
        <strain evidence="2">THUN-12</strain>
    </source>
</reference>
<dbReference type="AlphaFoldDB" id="A0A9W4DP14"/>